<name>A0AC58TGP6_TOBAC</name>
<organism evidence="1 2">
    <name type="scientific">Nicotiana tabacum</name>
    <name type="common">Common tobacco</name>
    <dbReference type="NCBI Taxonomy" id="4097"/>
    <lineage>
        <taxon>Eukaryota</taxon>
        <taxon>Viridiplantae</taxon>
        <taxon>Streptophyta</taxon>
        <taxon>Embryophyta</taxon>
        <taxon>Tracheophyta</taxon>
        <taxon>Spermatophyta</taxon>
        <taxon>Magnoliopsida</taxon>
        <taxon>eudicotyledons</taxon>
        <taxon>Gunneridae</taxon>
        <taxon>Pentapetalae</taxon>
        <taxon>asterids</taxon>
        <taxon>lamiids</taxon>
        <taxon>Solanales</taxon>
        <taxon>Solanaceae</taxon>
        <taxon>Nicotianoideae</taxon>
        <taxon>Nicotianeae</taxon>
        <taxon>Nicotiana</taxon>
    </lineage>
</organism>
<dbReference type="Proteomes" id="UP000790787">
    <property type="component" value="Chromosome 20"/>
</dbReference>
<reference evidence="2" key="2">
    <citation type="submission" date="2025-08" db="UniProtKB">
        <authorList>
            <consortium name="RefSeq"/>
        </authorList>
    </citation>
    <scope>IDENTIFICATION</scope>
    <source>
        <tissue evidence="2">Leaf</tissue>
    </source>
</reference>
<evidence type="ECO:0000313" key="1">
    <source>
        <dbReference type="Proteomes" id="UP000790787"/>
    </source>
</evidence>
<gene>
    <name evidence="2" type="primary">LOC142174476</name>
</gene>
<reference evidence="1" key="1">
    <citation type="journal article" date="2014" name="Nat. Commun.">
        <title>The tobacco genome sequence and its comparison with those of tomato and potato.</title>
        <authorList>
            <person name="Sierro N."/>
            <person name="Battey J.N."/>
            <person name="Ouadi S."/>
            <person name="Bakaher N."/>
            <person name="Bovet L."/>
            <person name="Willig A."/>
            <person name="Goepfert S."/>
            <person name="Peitsch M.C."/>
            <person name="Ivanov N.V."/>
        </authorList>
    </citation>
    <scope>NUCLEOTIDE SEQUENCE [LARGE SCALE GENOMIC DNA]</scope>
</reference>
<proteinExistence type="predicted"/>
<dbReference type="RefSeq" id="XP_075096377.1">
    <property type="nucleotide sequence ID" value="XM_075240276.1"/>
</dbReference>
<keyword evidence="1" id="KW-1185">Reference proteome</keyword>
<evidence type="ECO:0000313" key="2">
    <source>
        <dbReference type="RefSeq" id="XP_075096377.1"/>
    </source>
</evidence>
<accession>A0AC58TGP6</accession>
<sequence>MVEAWLILGDFNTVLSINDRINGNHVSQSEVVDFQACVEDTGMGLLNRKGCQWSWCNKRDVTDRIYNNINWSLENSYWFMQYSYVEAVYDNYGVSDHSPILLCTEVTRNYLPKPFRPLIVLLHEEEFSKIVQEVWAQKITGYTMYLVWQKLQILGSRAKGMNKAYNSVDKKIEILKDHLQKVQKGIDNDMFNNTLILEEKELLMQVEK</sequence>
<protein>
    <submittedName>
        <fullName evidence="2">Uncharacterized protein LOC142174476</fullName>
    </submittedName>
</protein>